<dbReference type="InterPro" id="IPR004162">
    <property type="entry name" value="SINA-like_animal"/>
</dbReference>
<evidence type="ECO:0000256" key="1">
    <source>
        <dbReference type="ARBA" id="ARBA00000900"/>
    </source>
</evidence>
<dbReference type="Pfam" id="PF21361">
    <property type="entry name" value="Sina_ZnF"/>
    <property type="match status" value="1"/>
</dbReference>
<dbReference type="FunFam" id="3.30.40.10:FF:000041">
    <property type="entry name" value="E3 ubiquitin-protein ligase SINAT3"/>
    <property type="match status" value="1"/>
</dbReference>
<dbReference type="PROSITE" id="PS51081">
    <property type="entry name" value="ZF_SIAH"/>
    <property type="match status" value="1"/>
</dbReference>
<dbReference type="EC" id="2.3.2.27" evidence="4"/>
<dbReference type="GO" id="GO:0008270">
    <property type="term" value="F:zinc ion binding"/>
    <property type="evidence" value="ECO:0007669"/>
    <property type="project" value="UniProtKB-KW"/>
</dbReference>
<comment type="similarity">
    <text evidence="3">Belongs to the SINA (Seven in absentia) family.</text>
</comment>
<sequence length="195" mass="22299">MEAKCPICRSKDLSCRNIIAEKLLEDMLQKSNLSFECRFSTYGCPERADGPTIEKHEVSCWFRFIDCPSSHLGSCSWRGPLKNLVKHVASSKCAQVLKTNTPTNQTANTFWKPVLLFSPLTVRFFIYITISRDQNGVWRLCAKSYAPHSIIEALSIEIHVTPIYEIDKSYTFRGKIESHNVSNKNLSGNYLLLFR</sequence>
<dbReference type="SUPFAM" id="SSF49599">
    <property type="entry name" value="TRAF domain-like"/>
    <property type="match status" value="1"/>
</dbReference>
<dbReference type="EMBL" id="HG994582">
    <property type="protein sequence ID" value="CAF2896930.1"/>
    <property type="molecule type" value="Genomic_DNA"/>
</dbReference>
<keyword evidence="7" id="KW-0863">Zinc-finger</keyword>
<evidence type="ECO:0000256" key="6">
    <source>
        <dbReference type="ARBA" id="ARBA00022723"/>
    </source>
</evidence>
<keyword evidence="5" id="KW-0808">Transferase</keyword>
<keyword evidence="9" id="KW-0862">Zinc</keyword>
<evidence type="ECO:0000256" key="2">
    <source>
        <dbReference type="ARBA" id="ARBA00004906"/>
    </source>
</evidence>
<comment type="pathway">
    <text evidence="2">Protein modification; protein ubiquitination.</text>
</comment>
<evidence type="ECO:0000259" key="10">
    <source>
        <dbReference type="PROSITE" id="PS51081"/>
    </source>
</evidence>
<organism evidence="11 12">
    <name type="scientific">Lepeophtheirus salmonis</name>
    <name type="common">Salmon louse</name>
    <name type="synonym">Caligus salmonis</name>
    <dbReference type="NCBI Taxonomy" id="72036"/>
    <lineage>
        <taxon>Eukaryota</taxon>
        <taxon>Metazoa</taxon>
        <taxon>Ecdysozoa</taxon>
        <taxon>Arthropoda</taxon>
        <taxon>Crustacea</taxon>
        <taxon>Multicrustacea</taxon>
        <taxon>Hexanauplia</taxon>
        <taxon>Copepoda</taxon>
        <taxon>Siphonostomatoida</taxon>
        <taxon>Caligidae</taxon>
        <taxon>Lepeophtheirus</taxon>
    </lineage>
</organism>
<evidence type="ECO:0000256" key="4">
    <source>
        <dbReference type="ARBA" id="ARBA00012483"/>
    </source>
</evidence>
<keyword evidence="6" id="KW-0479">Metal-binding</keyword>
<evidence type="ECO:0000256" key="7">
    <source>
        <dbReference type="ARBA" id="ARBA00022771"/>
    </source>
</evidence>
<gene>
    <name evidence="11" type="ORF">LSAA_7725</name>
</gene>
<dbReference type="GO" id="GO:0043161">
    <property type="term" value="P:proteasome-mediated ubiquitin-dependent protein catabolic process"/>
    <property type="evidence" value="ECO:0007669"/>
    <property type="project" value="TreeGrafter"/>
</dbReference>
<evidence type="ECO:0000313" key="11">
    <source>
        <dbReference type="EMBL" id="CAF2896930.1"/>
    </source>
</evidence>
<comment type="catalytic activity">
    <reaction evidence="1">
        <text>S-ubiquitinyl-[E2 ubiquitin-conjugating enzyme]-L-cysteine + [acceptor protein]-L-lysine = [E2 ubiquitin-conjugating enzyme]-L-cysteine + N(6)-ubiquitinyl-[acceptor protein]-L-lysine.</text>
        <dbReference type="EC" id="2.3.2.27"/>
    </reaction>
</comment>
<dbReference type="InterPro" id="IPR013083">
    <property type="entry name" value="Znf_RING/FYVE/PHD"/>
</dbReference>
<protein>
    <recommendedName>
        <fullName evidence="4">RING-type E3 ubiquitin transferase</fullName>
        <ecNumber evidence="4">2.3.2.27</ecNumber>
    </recommendedName>
</protein>
<dbReference type="GO" id="GO:0005737">
    <property type="term" value="C:cytoplasm"/>
    <property type="evidence" value="ECO:0007669"/>
    <property type="project" value="TreeGrafter"/>
</dbReference>
<dbReference type="GO" id="GO:0031624">
    <property type="term" value="F:ubiquitin conjugating enzyme binding"/>
    <property type="evidence" value="ECO:0007669"/>
    <property type="project" value="TreeGrafter"/>
</dbReference>
<dbReference type="InterPro" id="IPR013010">
    <property type="entry name" value="Znf_SIAH"/>
</dbReference>
<evidence type="ECO:0000256" key="3">
    <source>
        <dbReference type="ARBA" id="ARBA00009119"/>
    </source>
</evidence>
<dbReference type="Proteomes" id="UP000675881">
    <property type="component" value="Chromosome 3"/>
</dbReference>
<feature type="domain" description="SIAH-type" evidence="10">
    <location>
        <begin position="32"/>
        <end position="93"/>
    </location>
</feature>
<dbReference type="Gene3D" id="3.30.40.10">
    <property type="entry name" value="Zinc/RING finger domain, C3HC4 (zinc finger)"/>
    <property type="match status" value="1"/>
</dbReference>
<evidence type="ECO:0000313" key="12">
    <source>
        <dbReference type="Proteomes" id="UP000675881"/>
    </source>
</evidence>
<name>A0A7R8CQP4_LEPSM</name>
<dbReference type="GO" id="GO:0061630">
    <property type="term" value="F:ubiquitin protein ligase activity"/>
    <property type="evidence" value="ECO:0007669"/>
    <property type="project" value="UniProtKB-EC"/>
</dbReference>
<accession>A0A7R8CQP4</accession>
<evidence type="ECO:0000256" key="8">
    <source>
        <dbReference type="ARBA" id="ARBA00022786"/>
    </source>
</evidence>
<dbReference type="UniPathway" id="UPA00143"/>
<dbReference type="PANTHER" id="PTHR45877:SF2">
    <property type="entry name" value="E3 UBIQUITIN-PROTEIN LIGASE SINA-RELATED"/>
    <property type="match status" value="1"/>
</dbReference>
<keyword evidence="12" id="KW-1185">Reference proteome</keyword>
<evidence type="ECO:0000256" key="9">
    <source>
        <dbReference type="ARBA" id="ARBA00022833"/>
    </source>
</evidence>
<evidence type="ECO:0000256" key="5">
    <source>
        <dbReference type="ARBA" id="ARBA00022679"/>
    </source>
</evidence>
<dbReference type="PANTHER" id="PTHR45877">
    <property type="entry name" value="E3 UBIQUITIN-PROTEIN LIGASE SIAH2"/>
    <property type="match status" value="1"/>
</dbReference>
<dbReference type="OrthoDB" id="6379426at2759"/>
<proteinExistence type="inferred from homology"/>
<reference evidence="11" key="1">
    <citation type="submission" date="2021-02" db="EMBL/GenBank/DDBJ databases">
        <authorList>
            <person name="Bekaert M."/>
        </authorList>
    </citation>
    <scope>NUCLEOTIDE SEQUENCE</scope>
    <source>
        <strain evidence="11">IoA-00</strain>
    </source>
</reference>
<dbReference type="AlphaFoldDB" id="A0A7R8CQP4"/>
<dbReference type="GO" id="GO:0016567">
    <property type="term" value="P:protein ubiquitination"/>
    <property type="evidence" value="ECO:0007669"/>
    <property type="project" value="UniProtKB-UniPathway"/>
</dbReference>
<keyword evidence="8" id="KW-0833">Ubl conjugation pathway</keyword>